<reference evidence="2" key="1">
    <citation type="submission" date="2016-06" db="EMBL/GenBank/DDBJ databases">
        <authorList>
            <person name="Cuomo C."/>
            <person name="Litvintseva A."/>
            <person name="Heitman J."/>
            <person name="Chen Y."/>
            <person name="Sun S."/>
            <person name="Springer D."/>
            <person name="Dromer F."/>
            <person name="Young S."/>
            <person name="Zeng Q."/>
            <person name="Chapman S."/>
            <person name="Gujja S."/>
            <person name="Saif S."/>
            <person name="Birren B."/>
        </authorList>
    </citation>
    <scope>NUCLEOTIDE SEQUENCE</scope>
    <source>
        <strain evidence="2">CBS 7841</strain>
    </source>
</reference>
<organism evidence="2 3">
    <name type="scientific">Cryptococcus depauperatus CBS 7841</name>
    <dbReference type="NCBI Taxonomy" id="1295531"/>
    <lineage>
        <taxon>Eukaryota</taxon>
        <taxon>Fungi</taxon>
        <taxon>Dikarya</taxon>
        <taxon>Basidiomycota</taxon>
        <taxon>Agaricomycotina</taxon>
        <taxon>Tremellomycetes</taxon>
        <taxon>Tremellales</taxon>
        <taxon>Cryptococcaceae</taxon>
        <taxon>Cryptococcus</taxon>
    </lineage>
</organism>
<accession>A0AAJ8JP31</accession>
<keyword evidence="1" id="KW-1133">Transmembrane helix</keyword>
<reference evidence="2" key="2">
    <citation type="journal article" date="2022" name="Elife">
        <title>Obligate sexual reproduction of a homothallic fungus closely related to the Cryptococcus pathogenic species complex.</title>
        <authorList>
            <person name="Passer A.R."/>
            <person name="Clancey S.A."/>
            <person name="Shea T."/>
            <person name="David-Palma M."/>
            <person name="Averette A.F."/>
            <person name="Boekhout T."/>
            <person name="Porcel B.M."/>
            <person name="Nowrousian M."/>
            <person name="Cuomo C.A."/>
            <person name="Sun S."/>
            <person name="Heitman J."/>
            <person name="Coelho M.A."/>
        </authorList>
    </citation>
    <scope>NUCLEOTIDE SEQUENCE</scope>
    <source>
        <strain evidence="2">CBS 7841</strain>
    </source>
</reference>
<gene>
    <name evidence="2" type="ORF">L203_100942</name>
</gene>
<dbReference type="KEGG" id="cdep:91085156"/>
<dbReference type="GeneID" id="91085156"/>
<name>A0AAJ8JP31_9TREE</name>
<dbReference type="EMBL" id="CP143784">
    <property type="protein sequence ID" value="WVN85791.1"/>
    <property type="molecule type" value="Genomic_DNA"/>
</dbReference>
<dbReference type="RefSeq" id="XP_066066491.1">
    <property type="nucleotide sequence ID" value="XM_066210394.1"/>
</dbReference>
<keyword evidence="1" id="KW-0472">Membrane</keyword>
<dbReference type="Proteomes" id="UP000094043">
    <property type="component" value="Chromosome 1"/>
</dbReference>
<proteinExistence type="predicted"/>
<evidence type="ECO:0000313" key="3">
    <source>
        <dbReference type="Proteomes" id="UP000094043"/>
    </source>
</evidence>
<protein>
    <submittedName>
        <fullName evidence="2">Uncharacterized protein</fullName>
    </submittedName>
</protein>
<keyword evidence="3" id="KW-1185">Reference proteome</keyword>
<evidence type="ECO:0000256" key="1">
    <source>
        <dbReference type="SAM" id="Phobius"/>
    </source>
</evidence>
<evidence type="ECO:0000313" key="2">
    <source>
        <dbReference type="EMBL" id="WVN85791.1"/>
    </source>
</evidence>
<sequence length="191" mass="21381">MTQANGRKRTSFANISLWLNEEFKIDVNANLSHRHGSCHCHCRLSHFGLTAHHCLFIDGHRHYHDYQVASILEALYTLCLVLRRRSVLAKASNVMSAIAFFTCFTFACIVATTVLRHHDDYCNSSVSNPGDLCGVLRGVEGLGWMLFGLNLIYLFIIPLLVSAGVGGRFFDTLGDLPREHQIENTMGEKAI</sequence>
<feature type="transmembrane region" description="Helical" evidence="1">
    <location>
        <begin position="144"/>
        <end position="170"/>
    </location>
</feature>
<dbReference type="AlphaFoldDB" id="A0AAJ8JP31"/>
<feature type="transmembrane region" description="Helical" evidence="1">
    <location>
        <begin position="93"/>
        <end position="115"/>
    </location>
</feature>
<keyword evidence="1" id="KW-0812">Transmembrane</keyword>
<reference evidence="2" key="3">
    <citation type="submission" date="2024-01" db="EMBL/GenBank/DDBJ databases">
        <authorList>
            <person name="Coelho M.A."/>
            <person name="David-Palma M."/>
            <person name="Shea T."/>
            <person name="Sun S."/>
            <person name="Cuomo C.A."/>
            <person name="Heitman J."/>
        </authorList>
    </citation>
    <scope>NUCLEOTIDE SEQUENCE</scope>
    <source>
        <strain evidence="2">CBS 7841</strain>
    </source>
</reference>